<comment type="caution">
    <text evidence="11">The sequence shown here is derived from an EMBL/GenBank/DDBJ whole genome shotgun (WGS) entry which is preliminary data.</text>
</comment>
<name>A0AAE0IBE3_9PEZI</name>
<evidence type="ECO:0000256" key="3">
    <source>
        <dbReference type="ARBA" id="ARBA00022448"/>
    </source>
</evidence>
<dbReference type="GO" id="GO:0015851">
    <property type="term" value="P:nucleobase transport"/>
    <property type="evidence" value="ECO:0007669"/>
    <property type="project" value="UniProtKB-ARBA"/>
</dbReference>
<reference evidence="11" key="1">
    <citation type="journal article" date="2023" name="Mol. Phylogenet. Evol.">
        <title>Genome-scale phylogeny and comparative genomics of the fungal order Sordariales.</title>
        <authorList>
            <person name="Hensen N."/>
            <person name="Bonometti L."/>
            <person name="Westerberg I."/>
            <person name="Brannstrom I.O."/>
            <person name="Guillou S."/>
            <person name="Cros-Aarteil S."/>
            <person name="Calhoun S."/>
            <person name="Haridas S."/>
            <person name="Kuo A."/>
            <person name="Mondo S."/>
            <person name="Pangilinan J."/>
            <person name="Riley R."/>
            <person name="LaButti K."/>
            <person name="Andreopoulos B."/>
            <person name="Lipzen A."/>
            <person name="Chen C."/>
            <person name="Yan M."/>
            <person name="Daum C."/>
            <person name="Ng V."/>
            <person name="Clum A."/>
            <person name="Steindorff A."/>
            <person name="Ohm R.A."/>
            <person name="Martin F."/>
            <person name="Silar P."/>
            <person name="Natvig D.O."/>
            <person name="Lalanne C."/>
            <person name="Gautier V."/>
            <person name="Ament-Velasquez S.L."/>
            <person name="Kruys A."/>
            <person name="Hutchinson M.I."/>
            <person name="Powell A.J."/>
            <person name="Barry K."/>
            <person name="Miller A.N."/>
            <person name="Grigoriev I.V."/>
            <person name="Debuchy R."/>
            <person name="Gladieux P."/>
            <person name="Hiltunen Thoren M."/>
            <person name="Johannesson H."/>
        </authorList>
    </citation>
    <scope>NUCLEOTIDE SEQUENCE</scope>
    <source>
        <strain evidence="11">CBS 118394</strain>
    </source>
</reference>
<feature type="transmembrane region" description="Helical" evidence="10">
    <location>
        <begin position="476"/>
        <end position="495"/>
    </location>
</feature>
<comment type="similarity">
    <text evidence="2 8">Belongs to the purine-cytosine permease (2.A.39) family.</text>
</comment>
<dbReference type="PIRSF" id="PIRSF002744">
    <property type="entry name" value="Pur-cyt_permease"/>
    <property type="match status" value="1"/>
</dbReference>
<feature type="transmembrane region" description="Helical" evidence="10">
    <location>
        <begin position="233"/>
        <end position="253"/>
    </location>
</feature>
<dbReference type="FunFam" id="1.10.4160.10:FF:000002">
    <property type="entry name" value="Purine-cytosine permease fcyB"/>
    <property type="match status" value="1"/>
</dbReference>
<feature type="transmembrane region" description="Helical" evidence="10">
    <location>
        <begin position="126"/>
        <end position="151"/>
    </location>
</feature>
<evidence type="ECO:0000256" key="5">
    <source>
        <dbReference type="ARBA" id="ARBA00022692"/>
    </source>
</evidence>
<comment type="subcellular location">
    <subcellularLocation>
        <location evidence="1">Membrane</location>
        <topology evidence="1">Multi-pass membrane protein</topology>
    </subcellularLocation>
</comment>
<dbReference type="Gene3D" id="1.10.4160.10">
    <property type="entry name" value="Hydantoin permease"/>
    <property type="match status" value="1"/>
</dbReference>
<feature type="compositionally biased region" description="Basic and acidic residues" evidence="9">
    <location>
        <begin position="12"/>
        <end position="22"/>
    </location>
</feature>
<protein>
    <submittedName>
        <fullName evidence="11">Uncharacterized protein</fullName>
    </submittedName>
</protein>
<accession>A0AAE0IBE3</accession>
<dbReference type="Pfam" id="PF02133">
    <property type="entry name" value="Transp_cyt_pur"/>
    <property type="match status" value="1"/>
</dbReference>
<evidence type="ECO:0000256" key="8">
    <source>
        <dbReference type="PIRNR" id="PIRNR002744"/>
    </source>
</evidence>
<evidence type="ECO:0000313" key="11">
    <source>
        <dbReference type="EMBL" id="KAK3322000.1"/>
    </source>
</evidence>
<keyword evidence="6 10" id="KW-1133">Transmembrane helix</keyword>
<feature type="transmembrane region" description="Helical" evidence="10">
    <location>
        <begin position="171"/>
        <end position="195"/>
    </location>
</feature>
<feature type="transmembrane region" description="Helical" evidence="10">
    <location>
        <begin position="507"/>
        <end position="531"/>
    </location>
</feature>
<sequence length="541" mass="58897">MAGILDPNDTESYLKHSDEEKSPVANESASMPSTATSDIAAGDVDIIAIPDTYVTNRWQRFANKVEKLTGAEARGIEQVDESLRQGKTSLRQYWDMCQIWFSVNLTANILTIGVLGPIAFGLGPTDAFLCCLFGTIAGSAITCYIATLGPISGLRTMAAARFTMGWWPGKLCIILNEVIILGYGLVDTIICGQVLSAVSGGTMSVIVGIVVMGILIWVVSVAGIKYVHYFEKYAFFPQVCVLFVLIGVAAPHFDMSAANQSTGTALIGGRISYFFLCASGPMGWGPNVQDYFPYHPISTNRWGTWAMTLLGFVASKIFVEFIGIGLGVSLAANPTWAAAFSGNDVGALLNEVYSPLGAFGRFCTVIIGLGIAANIIPGSYSAAFGAQLLSTRLGRVPRIFWTTLVTLVYTVCAIGGREQLLPIFLNFLPLIGYWVLMWIVMTMQEEFMFRRTTRLTFTADGKGIGYEWSRWNEREYLPLGIAALATFLTGWVWAILCMSQTYFTGPIAALIPADLGLPVSATWAALVYPILRRWELSKFGR</sequence>
<evidence type="ECO:0000256" key="4">
    <source>
        <dbReference type="ARBA" id="ARBA00022553"/>
    </source>
</evidence>
<evidence type="ECO:0000313" key="12">
    <source>
        <dbReference type="Proteomes" id="UP001283341"/>
    </source>
</evidence>
<evidence type="ECO:0000256" key="6">
    <source>
        <dbReference type="ARBA" id="ARBA00022989"/>
    </source>
</evidence>
<feature type="transmembrane region" description="Helical" evidence="10">
    <location>
        <begin position="265"/>
        <end position="284"/>
    </location>
</feature>
<dbReference type="InterPro" id="IPR001248">
    <property type="entry name" value="Pur-cyt_permease"/>
</dbReference>
<feature type="transmembrane region" description="Helical" evidence="10">
    <location>
        <begin position="423"/>
        <end position="441"/>
    </location>
</feature>
<keyword evidence="3 8" id="KW-0813">Transport</keyword>
<dbReference type="InterPro" id="IPR026030">
    <property type="entry name" value="Pur-cyt_permease_Fcy2/21/22"/>
</dbReference>
<feature type="transmembrane region" description="Helical" evidence="10">
    <location>
        <begin position="201"/>
        <end position="221"/>
    </location>
</feature>
<dbReference type="GO" id="GO:0005886">
    <property type="term" value="C:plasma membrane"/>
    <property type="evidence" value="ECO:0007669"/>
    <property type="project" value="TreeGrafter"/>
</dbReference>
<feature type="transmembrane region" description="Helical" evidence="10">
    <location>
        <begin position="352"/>
        <end position="377"/>
    </location>
</feature>
<feature type="compositionally biased region" description="Polar residues" evidence="9">
    <location>
        <begin position="25"/>
        <end position="35"/>
    </location>
</feature>
<feature type="transmembrane region" description="Helical" evidence="10">
    <location>
        <begin position="99"/>
        <end position="120"/>
    </location>
</feature>
<feature type="region of interest" description="Disordered" evidence="9">
    <location>
        <begin position="1"/>
        <end position="35"/>
    </location>
</feature>
<evidence type="ECO:0000256" key="9">
    <source>
        <dbReference type="SAM" id="MobiDB-lite"/>
    </source>
</evidence>
<keyword evidence="5 10" id="KW-0812">Transmembrane</keyword>
<proteinExistence type="inferred from homology"/>
<evidence type="ECO:0000256" key="2">
    <source>
        <dbReference type="ARBA" id="ARBA00008974"/>
    </source>
</evidence>
<evidence type="ECO:0000256" key="7">
    <source>
        <dbReference type="ARBA" id="ARBA00023136"/>
    </source>
</evidence>
<feature type="transmembrane region" description="Helical" evidence="10">
    <location>
        <begin position="305"/>
        <end position="332"/>
    </location>
</feature>
<dbReference type="EMBL" id="JAUEDM010000003">
    <property type="protein sequence ID" value="KAK3322000.1"/>
    <property type="molecule type" value="Genomic_DNA"/>
</dbReference>
<keyword evidence="4" id="KW-0597">Phosphoprotein</keyword>
<keyword evidence="12" id="KW-1185">Reference proteome</keyword>
<keyword evidence="7 8" id="KW-0472">Membrane</keyword>
<dbReference type="Proteomes" id="UP001283341">
    <property type="component" value="Unassembled WGS sequence"/>
</dbReference>
<organism evidence="11 12">
    <name type="scientific">Apodospora peruviana</name>
    <dbReference type="NCBI Taxonomy" id="516989"/>
    <lineage>
        <taxon>Eukaryota</taxon>
        <taxon>Fungi</taxon>
        <taxon>Dikarya</taxon>
        <taxon>Ascomycota</taxon>
        <taxon>Pezizomycotina</taxon>
        <taxon>Sordariomycetes</taxon>
        <taxon>Sordariomycetidae</taxon>
        <taxon>Sordariales</taxon>
        <taxon>Lasiosphaeriaceae</taxon>
        <taxon>Apodospora</taxon>
    </lineage>
</organism>
<dbReference type="AlphaFoldDB" id="A0AAE0IBE3"/>
<reference evidence="11" key="2">
    <citation type="submission" date="2023-06" db="EMBL/GenBank/DDBJ databases">
        <authorList>
            <consortium name="Lawrence Berkeley National Laboratory"/>
            <person name="Haridas S."/>
            <person name="Hensen N."/>
            <person name="Bonometti L."/>
            <person name="Westerberg I."/>
            <person name="Brannstrom I.O."/>
            <person name="Guillou S."/>
            <person name="Cros-Aarteil S."/>
            <person name="Calhoun S."/>
            <person name="Kuo A."/>
            <person name="Mondo S."/>
            <person name="Pangilinan J."/>
            <person name="Riley R."/>
            <person name="Labutti K."/>
            <person name="Andreopoulos B."/>
            <person name="Lipzen A."/>
            <person name="Chen C."/>
            <person name="Yanf M."/>
            <person name="Daum C."/>
            <person name="Ng V."/>
            <person name="Clum A."/>
            <person name="Steindorff A."/>
            <person name="Ohm R."/>
            <person name="Martin F."/>
            <person name="Silar P."/>
            <person name="Natvig D."/>
            <person name="Lalanne C."/>
            <person name="Gautier V."/>
            <person name="Ament-Velasquez S.L."/>
            <person name="Kruys A."/>
            <person name="Hutchinson M.I."/>
            <person name="Powell A.J."/>
            <person name="Barry K."/>
            <person name="Miller A.N."/>
            <person name="Grigoriev I.V."/>
            <person name="Debuchy R."/>
            <person name="Gladieux P."/>
            <person name="Thoren M.H."/>
            <person name="Johannesson H."/>
        </authorList>
    </citation>
    <scope>NUCLEOTIDE SEQUENCE</scope>
    <source>
        <strain evidence="11">CBS 118394</strain>
    </source>
</reference>
<gene>
    <name evidence="11" type="ORF">B0H66DRAFT_619333</name>
</gene>
<dbReference type="GO" id="GO:0000329">
    <property type="term" value="C:fungal-type vacuole membrane"/>
    <property type="evidence" value="ECO:0007669"/>
    <property type="project" value="TreeGrafter"/>
</dbReference>
<feature type="transmembrane region" description="Helical" evidence="10">
    <location>
        <begin position="398"/>
        <end position="417"/>
    </location>
</feature>
<evidence type="ECO:0000256" key="10">
    <source>
        <dbReference type="SAM" id="Phobius"/>
    </source>
</evidence>
<dbReference type="GO" id="GO:0022857">
    <property type="term" value="F:transmembrane transporter activity"/>
    <property type="evidence" value="ECO:0007669"/>
    <property type="project" value="InterPro"/>
</dbReference>
<dbReference type="PANTHER" id="PTHR31806:SF8">
    <property type="entry name" value="TRANSPORTER, PUTATIVE (AFU_ORTHOLOGUE AFUA_2G03000)-RELATED"/>
    <property type="match status" value="1"/>
</dbReference>
<evidence type="ECO:0000256" key="1">
    <source>
        <dbReference type="ARBA" id="ARBA00004141"/>
    </source>
</evidence>
<dbReference type="PANTHER" id="PTHR31806">
    <property type="entry name" value="PURINE-CYTOSINE PERMEASE FCY2-RELATED"/>
    <property type="match status" value="1"/>
</dbReference>